<dbReference type="EMBL" id="CAXDID020000261">
    <property type="protein sequence ID" value="CAL6066449.1"/>
    <property type="molecule type" value="Genomic_DNA"/>
</dbReference>
<dbReference type="Proteomes" id="UP001642409">
    <property type="component" value="Unassembled WGS sequence"/>
</dbReference>
<evidence type="ECO:0000313" key="1">
    <source>
        <dbReference type="EMBL" id="CAI9922865.1"/>
    </source>
</evidence>
<organism evidence="1">
    <name type="scientific">Hexamita inflata</name>
    <dbReference type="NCBI Taxonomy" id="28002"/>
    <lineage>
        <taxon>Eukaryota</taxon>
        <taxon>Metamonada</taxon>
        <taxon>Diplomonadida</taxon>
        <taxon>Hexamitidae</taxon>
        <taxon>Hexamitinae</taxon>
        <taxon>Hexamita</taxon>
    </lineage>
</organism>
<proteinExistence type="predicted"/>
<comment type="caution">
    <text evidence="1">The sequence shown here is derived from an EMBL/GenBank/DDBJ whole genome shotgun (WGS) entry which is preliminary data.</text>
</comment>
<dbReference type="AlphaFoldDB" id="A0AA86NMV1"/>
<reference evidence="1" key="1">
    <citation type="submission" date="2023-06" db="EMBL/GenBank/DDBJ databases">
        <authorList>
            <person name="Kurt Z."/>
        </authorList>
    </citation>
    <scope>NUCLEOTIDE SEQUENCE</scope>
</reference>
<protein>
    <submittedName>
        <fullName evidence="2">Hypothetical_protein</fullName>
    </submittedName>
</protein>
<name>A0AA86NMV1_9EUKA</name>
<dbReference type="EMBL" id="CATOUU010000264">
    <property type="protein sequence ID" value="CAI9922865.1"/>
    <property type="molecule type" value="Genomic_DNA"/>
</dbReference>
<sequence>MASLKIQLSPITTSKRRYPVEYQYEILKMYVEGRLFDEIIAYKFDQQGISQATVYMFLNKYQIPKRIQKAGEIYLPVCLEFINASDPSIDSNSSKIGFANTNDEIQYEESDFTCPISSQQEINQFYEVLMIEQYLFDIFDDTLQSKPKIQQQLQDYLFNKLSLELDQYNEDKKLIIVYVFQCLFRYFQIVKSQCSSSQSADLTFLLEILDNAIFSNIKIFRSSKNKFQKFSEVINITNILQKNMISSEAWNGIIYIFLHNDDKLQTLSTIKNIKLEIEAIEMCDLK</sequence>
<keyword evidence="3" id="KW-1185">Reference proteome</keyword>
<reference evidence="2 3" key="2">
    <citation type="submission" date="2024-07" db="EMBL/GenBank/DDBJ databases">
        <authorList>
            <person name="Akdeniz Z."/>
        </authorList>
    </citation>
    <scope>NUCLEOTIDE SEQUENCE [LARGE SCALE GENOMIC DNA]</scope>
</reference>
<evidence type="ECO:0000313" key="2">
    <source>
        <dbReference type="EMBL" id="CAL6066449.1"/>
    </source>
</evidence>
<accession>A0AA86NMV1</accession>
<gene>
    <name evidence="1" type="ORF">HINF_LOCUS10510</name>
    <name evidence="2" type="ORF">HINF_LOCUS52360</name>
</gene>
<evidence type="ECO:0000313" key="3">
    <source>
        <dbReference type="Proteomes" id="UP001642409"/>
    </source>
</evidence>